<dbReference type="PANTHER" id="PTHR10516:SF443">
    <property type="entry name" value="FK506-BINDING PROTEIN 59-RELATED"/>
    <property type="match status" value="1"/>
</dbReference>
<dbReference type="InterPro" id="IPR050689">
    <property type="entry name" value="FKBP-type_PPIase"/>
</dbReference>
<dbReference type="PANTHER" id="PTHR10516">
    <property type="entry name" value="PEPTIDYL-PROLYL CIS-TRANS ISOMERASE"/>
    <property type="match status" value="1"/>
</dbReference>
<proteinExistence type="predicted"/>
<evidence type="ECO:0000313" key="7">
    <source>
        <dbReference type="EMBL" id="KAH0469526.1"/>
    </source>
</evidence>
<evidence type="ECO:0000313" key="8">
    <source>
        <dbReference type="Proteomes" id="UP000775213"/>
    </source>
</evidence>
<feature type="domain" description="PPIase FKBP-type" evidence="6">
    <location>
        <begin position="39"/>
        <end position="127"/>
    </location>
</feature>
<keyword evidence="4 5" id="KW-0413">Isomerase</keyword>
<reference evidence="7 8" key="1">
    <citation type="journal article" date="2021" name="Hortic Res">
        <title>Chromosome-scale assembly of the Dendrobium chrysotoxum genome enhances the understanding of orchid evolution.</title>
        <authorList>
            <person name="Zhang Y."/>
            <person name="Zhang G.Q."/>
            <person name="Zhang D."/>
            <person name="Liu X.D."/>
            <person name="Xu X.Y."/>
            <person name="Sun W.H."/>
            <person name="Yu X."/>
            <person name="Zhu X."/>
            <person name="Wang Z.W."/>
            <person name="Zhao X."/>
            <person name="Zhong W.Y."/>
            <person name="Chen H."/>
            <person name="Yin W.L."/>
            <person name="Huang T."/>
            <person name="Niu S.C."/>
            <person name="Liu Z.J."/>
        </authorList>
    </citation>
    <scope>NUCLEOTIDE SEQUENCE [LARGE SCALE GENOMIC DNA]</scope>
    <source>
        <strain evidence="7">Lindl</strain>
    </source>
</reference>
<evidence type="ECO:0000256" key="3">
    <source>
        <dbReference type="ARBA" id="ARBA00023110"/>
    </source>
</evidence>
<dbReference type="FunFam" id="3.10.50.40:FF:000025">
    <property type="entry name" value="Peptidylprolyl isomerase"/>
    <property type="match status" value="1"/>
</dbReference>
<dbReference type="EMBL" id="JAGFBR010000002">
    <property type="protein sequence ID" value="KAH0469526.1"/>
    <property type="molecule type" value="Genomic_DNA"/>
</dbReference>
<dbReference type="GO" id="GO:0005737">
    <property type="term" value="C:cytoplasm"/>
    <property type="evidence" value="ECO:0007669"/>
    <property type="project" value="TreeGrafter"/>
</dbReference>
<feature type="domain" description="PPIase FKBP-type" evidence="6">
    <location>
        <begin position="150"/>
        <end position="239"/>
    </location>
</feature>
<evidence type="ECO:0000256" key="2">
    <source>
        <dbReference type="ARBA" id="ARBA00013194"/>
    </source>
</evidence>
<sequence>MSIRPSRSVRRRRSRTRDLRRSCWLRGEVRDGWEMPEVGDEVEVHYTGTLLDGTKFDSNRDRGTPFTFNLGQGQIIRGWDQGIKTIKKGENAIFTIPTELAYGESGFPPTIPPNATLKFDVELLSWSSVKDICKDEVLTEGEKWKNPKDLDEVLVKYEAHLEEGIVISKVEAAEFTVKDEFFCPALSKAVETMKKGEKVLLTVKPQYGFGEKGRPSSGEEGVVAPNATLLIELEFISWKTVTEIGDDKKVLKKILKERVGYKRPNDGAIVKVKFTGKLQDGTVFSKKGQDEGPFEFKIDEDEVIEGLDRAVLTMKNG</sequence>
<comment type="caution">
    <text evidence="7">The sequence shown here is derived from an EMBL/GenBank/DDBJ whole genome shotgun (WGS) entry which is preliminary data.</text>
</comment>
<keyword evidence="8" id="KW-1185">Reference proteome</keyword>
<dbReference type="AlphaFoldDB" id="A0AAV7HKM9"/>
<name>A0AAV7HKM9_DENCH</name>
<dbReference type="Pfam" id="PF00254">
    <property type="entry name" value="FKBP_C"/>
    <property type="match status" value="3"/>
</dbReference>
<evidence type="ECO:0000256" key="5">
    <source>
        <dbReference type="PROSITE-ProRule" id="PRU00277"/>
    </source>
</evidence>
<dbReference type="PROSITE" id="PS50059">
    <property type="entry name" value="FKBP_PPIASE"/>
    <property type="match status" value="3"/>
</dbReference>
<accession>A0AAV7HKM9</accession>
<dbReference type="Gene3D" id="3.10.50.40">
    <property type="match status" value="3"/>
</dbReference>
<dbReference type="EC" id="5.2.1.8" evidence="2 5"/>
<dbReference type="SUPFAM" id="SSF54534">
    <property type="entry name" value="FKBP-like"/>
    <property type="match status" value="3"/>
</dbReference>
<dbReference type="Proteomes" id="UP000775213">
    <property type="component" value="Unassembled WGS sequence"/>
</dbReference>
<dbReference type="InterPro" id="IPR046357">
    <property type="entry name" value="PPIase_dom_sf"/>
</dbReference>
<feature type="domain" description="PPIase FKBP-type" evidence="6">
    <location>
        <begin position="267"/>
        <end position="317"/>
    </location>
</feature>
<dbReference type="GO" id="GO:0003755">
    <property type="term" value="F:peptidyl-prolyl cis-trans isomerase activity"/>
    <property type="evidence" value="ECO:0007669"/>
    <property type="project" value="UniProtKB-KW"/>
</dbReference>
<evidence type="ECO:0000259" key="6">
    <source>
        <dbReference type="PROSITE" id="PS50059"/>
    </source>
</evidence>
<evidence type="ECO:0000256" key="1">
    <source>
        <dbReference type="ARBA" id="ARBA00000971"/>
    </source>
</evidence>
<evidence type="ECO:0000256" key="4">
    <source>
        <dbReference type="ARBA" id="ARBA00023235"/>
    </source>
</evidence>
<keyword evidence="3 5" id="KW-0697">Rotamase</keyword>
<organism evidence="7 8">
    <name type="scientific">Dendrobium chrysotoxum</name>
    <name type="common">Orchid</name>
    <dbReference type="NCBI Taxonomy" id="161865"/>
    <lineage>
        <taxon>Eukaryota</taxon>
        <taxon>Viridiplantae</taxon>
        <taxon>Streptophyta</taxon>
        <taxon>Embryophyta</taxon>
        <taxon>Tracheophyta</taxon>
        <taxon>Spermatophyta</taxon>
        <taxon>Magnoliopsida</taxon>
        <taxon>Liliopsida</taxon>
        <taxon>Asparagales</taxon>
        <taxon>Orchidaceae</taxon>
        <taxon>Epidendroideae</taxon>
        <taxon>Malaxideae</taxon>
        <taxon>Dendrobiinae</taxon>
        <taxon>Dendrobium</taxon>
    </lineage>
</organism>
<protein>
    <recommendedName>
        <fullName evidence="2 5">peptidylprolyl isomerase</fullName>
        <ecNumber evidence="2 5">5.2.1.8</ecNumber>
    </recommendedName>
</protein>
<gene>
    <name evidence="7" type="ORF">IEQ34_001084</name>
</gene>
<dbReference type="InterPro" id="IPR001179">
    <property type="entry name" value="PPIase_FKBP_dom"/>
</dbReference>
<comment type="catalytic activity">
    <reaction evidence="1 5">
        <text>[protein]-peptidylproline (omega=180) = [protein]-peptidylproline (omega=0)</text>
        <dbReference type="Rhea" id="RHEA:16237"/>
        <dbReference type="Rhea" id="RHEA-COMP:10747"/>
        <dbReference type="Rhea" id="RHEA-COMP:10748"/>
        <dbReference type="ChEBI" id="CHEBI:83833"/>
        <dbReference type="ChEBI" id="CHEBI:83834"/>
        <dbReference type="EC" id="5.2.1.8"/>
    </reaction>
</comment>